<comment type="caution">
    <text evidence="2">The sequence shown here is derived from an EMBL/GenBank/DDBJ whole genome shotgun (WGS) entry which is preliminary data.</text>
</comment>
<accession>A0A3L9DMY8</accession>
<evidence type="ECO:0000313" key="3">
    <source>
        <dbReference type="Proteomes" id="UP000279194"/>
    </source>
</evidence>
<feature type="transmembrane region" description="Helical" evidence="1">
    <location>
        <begin position="48"/>
        <end position="68"/>
    </location>
</feature>
<dbReference type="OrthoDB" id="2087617at2"/>
<dbReference type="Proteomes" id="UP000279194">
    <property type="component" value="Unassembled WGS sequence"/>
</dbReference>
<organism evidence="2 3">
    <name type="scientific">Streptococcus hillyeri</name>
    <dbReference type="NCBI Taxonomy" id="2282420"/>
    <lineage>
        <taxon>Bacteria</taxon>
        <taxon>Bacillati</taxon>
        <taxon>Bacillota</taxon>
        <taxon>Bacilli</taxon>
        <taxon>Lactobacillales</taxon>
        <taxon>Streptococcaceae</taxon>
        <taxon>Streptococcus</taxon>
    </lineage>
</organism>
<sequence>MAGDWLTEQNVESLNLSTYLFGILATLLIIPIAHFLYYFLIQKGNRKVGFFYVVIFLITLFLLVGIYFFGRKFVWIVPRFWTLGLVGAYILPYQLFLFYRNRRKFGTWYNPDDRLLKQEMKAAKKTVFSNQLKKELHKIYARRFRKHLAKGNSSESFYQKLEKDLRRDKVIAKWYWLLGVVIVLFFVISIYLKDSLVESLIFTAIEVAVVFPIVFYVRRLTTSGFPLRERWLEKAAPYRANLQEFFDQKEGDK</sequence>
<proteinExistence type="predicted"/>
<name>A0A3L9DMY8_9STRE</name>
<feature type="transmembrane region" description="Helical" evidence="1">
    <location>
        <begin position="199"/>
        <end position="217"/>
    </location>
</feature>
<reference evidence="2 3" key="1">
    <citation type="submission" date="2018-10" db="EMBL/GenBank/DDBJ databases">
        <title>Streptococcus hillyeri sp. nov., isolated from equine tracheal sample.</title>
        <authorList>
            <person name="Macfadyen A.C."/>
            <person name="Waller A."/>
            <person name="Paterson G.K."/>
        </authorList>
    </citation>
    <scope>NUCLEOTIDE SEQUENCE [LARGE SCALE GENOMIC DNA]</scope>
    <source>
        <strain evidence="2 3">28462</strain>
    </source>
</reference>
<dbReference type="RefSeq" id="WP_121835888.1">
    <property type="nucleotide sequence ID" value="NZ_CP163513.1"/>
</dbReference>
<keyword evidence="1" id="KW-1133">Transmembrane helix</keyword>
<evidence type="ECO:0000313" key="2">
    <source>
        <dbReference type="EMBL" id="RLY02671.1"/>
    </source>
</evidence>
<feature type="transmembrane region" description="Helical" evidence="1">
    <location>
        <begin position="20"/>
        <end position="41"/>
    </location>
</feature>
<dbReference type="EMBL" id="RCVM01000013">
    <property type="protein sequence ID" value="RLY02671.1"/>
    <property type="molecule type" value="Genomic_DNA"/>
</dbReference>
<feature type="transmembrane region" description="Helical" evidence="1">
    <location>
        <begin position="80"/>
        <end position="99"/>
    </location>
</feature>
<protein>
    <submittedName>
        <fullName evidence="2">Uncharacterized protein</fullName>
    </submittedName>
</protein>
<keyword evidence="1" id="KW-0812">Transmembrane</keyword>
<evidence type="ECO:0000256" key="1">
    <source>
        <dbReference type="SAM" id="Phobius"/>
    </source>
</evidence>
<keyword evidence="3" id="KW-1185">Reference proteome</keyword>
<dbReference type="AlphaFoldDB" id="A0A3L9DMY8"/>
<gene>
    <name evidence="2" type="ORF">EAF07_07125</name>
</gene>
<feature type="transmembrane region" description="Helical" evidence="1">
    <location>
        <begin position="174"/>
        <end position="193"/>
    </location>
</feature>
<keyword evidence="1" id="KW-0472">Membrane</keyword>